<dbReference type="NCBIfam" id="TIGR01499">
    <property type="entry name" value="folC"/>
    <property type="match status" value="1"/>
</dbReference>
<protein>
    <recommendedName>
        <fullName evidence="17">Folylpolyglutamate synthase</fullName>
        <ecNumber evidence="17">6.3.2.17</ecNumber>
    </recommendedName>
    <alternativeName>
        <fullName evidence="17">Folylpoly-gamma-glutamate synthetase</fullName>
    </alternativeName>
    <alternativeName>
        <fullName evidence="17">Tetrahydrofolylpolyglutamate synthase</fullName>
    </alternativeName>
</protein>
<accession>A0A1X6MVN4</accession>
<evidence type="ECO:0000256" key="14">
    <source>
        <dbReference type="ARBA" id="ARBA00023128"/>
    </source>
</evidence>
<dbReference type="SUPFAM" id="SSF53244">
    <property type="entry name" value="MurD-like peptide ligases, peptide-binding domain"/>
    <property type="match status" value="1"/>
</dbReference>
<evidence type="ECO:0000256" key="3">
    <source>
        <dbReference type="ARBA" id="ARBA00004496"/>
    </source>
</evidence>
<evidence type="ECO:0000256" key="2">
    <source>
        <dbReference type="ARBA" id="ARBA00004305"/>
    </source>
</evidence>
<keyword evidence="12 18" id="KW-0067">ATP-binding</keyword>
<evidence type="ECO:0000256" key="1">
    <source>
        <dbReference type="ARBA" id="ARBA00004273"/>
    </source>
</evidence>
<dbReference type="OrthoDB" id="5212574at2759"/>
<evidence type="ECO:0000256" key="4">
    <source>
        <dbReference type="ARBA" id="ARBA00005150"/>
    </source>
</evidence>
<dbReference type="STRING" id="670580.A0A1X6MVN4"/>
<feature type="binding site" evidence="19">
    <location>
        <position position="201"/>
    </location>
    <ligand>
        <name>Mg(2+)</name>
        <dbReference type="ChEBI" id="CHEBI:18420"/>
        <label>1</label>
    </ligand>
</feature>
<dbReference type="PROSITE" id="PS01011">
    <property type="entry name" value="FOLYLPOLYGLU_SYNT_1"/>
    <property type="match status" value="1"/>
</dbReference>
<gene>
    <name evidence="20" type="ORF">POSPLADRAFT_1148342</name>
</gene>
<keyword evidence="13 19" id="KW-0460">Magnesium</keyword>
<dbReference type="UniPathway" id="UPA00850"/>
<evidence type="ECO:0000256" key="13">
    <source>
        <dbReference type="ARBA" id="ARBA00022842"/>
    </source>
</evidence>
<evidence type="ECO:0000313" key="21">
    <source>
        <dbReference type="Proteomes" id="UP000194127"/>
    </source>
</evidence>
<dbReference type="GO" id="GO:0006730">
    <property type="term" value="P:one-carbon metabolic process"/>
    <property type="evidence" value="ECO:0007669"/>
    <property type="project" value="UniProtKB-KW"/>
</dbReference>
<dbReference type="GO" id="GO:0005524">
    <property type="term" value="F:ATP binding"/>
    <property type="evidence" value="ECO:0007669"/>
    <property type="project" value="UniProtKB-KW"/>
</dbReference>
<comment type="function">
    <text evidence="17">Catalyzes conversion of folates to polyglutamate derivatives allowing concentration of folate compounds in the cell and the intracellular retention of these cofactors, which are important substrates for most of the folate-dependent enzymes that are involved in one-carbon transfer reactions involved in purine, pyrimidine and amino acid synthesis.</text>
</comment>
<keyword evidence="10 18" id="KW-0547">Nucleotide-binding</keyword>
<comment type="similarity">
    <text evidence="5 17">Belongs to the folylpolyglutamate synthase family.</text>
</comment>
<evidence type="ECO:0000256" key="7">
    <source>
        <dbReference type="ARBA" id="ARBA00022563"/>
    </source>
</evidence>
<evidence type="ECO:0000256" key="8">
    <source>
        <dbReference type="ARBA" id="ARBA00022598"/>
    </source>
</evidence>
<dbReference type="GO" id="GO:0005759">
    <property type="term" value="C:mitochondrial matrix"/>
    <property type="evidence" value="ECO:0007669"/>
    <property type="project" value="UniProtKB-SubCell"/>
</dbReference>
<dbReference type="GO" id="GO:0046872">
    <property type="term" value="F:metal ion binding"/>
    <property type="evidence" value="ECO:0007669"/>
    <property type="project" value="UniProtKB-KW"/>
</dbReference>
<dbReference type="SUPFAM" id="SSF53623">
    <property type="entry name" value="MurD-like peptide ligases, catalytic domain"/>
    <property type="match status" value="1"/>
</dbReference>
<dbReference type="InterPro" id="IPR018109">
    <property type="entry name" value="Folylpolyglutamate_synth_CS"/>
</dbReference>
<dbReference type="Gene3D" id="3.90.190.20">
    <property type="entry name" value="Mur ligase, C-terminal domain"/>
    <property type="match status" value="1"/>
</dbReference>
<keyword evidence="21" id="KW-1185">Reference proteome</keyword>
<evidence type="ECO:0000256" key="19">
    <source>
        <dbReference type="PIRSR" id="PIRSR038895-2"/>
    </source>
</evidence>
<dbReference type="GeneID" id="36331115"/>
<dbReference type="GO" id="GO:0005743">
    <property type="term" value="C:mitochondrial inner membrane"/>
    <property type="evidence" value="ECO:0007669"/>
    <property type="project" value="UniProtKB-SubCell"/>
</dbReference>
<comment type="pathway">
    <text evidence="4 17">Cofactor biosynthesis; tetrahydrofolylpolyglutamate biosynthesis.</text>
</comment>
<dbReference type="RefSeq" id="XP_024337228.1">
    <property type="nucleotide sequence ID" value="XM_024486166.1"/>
</dbReference>
<keyword evidence="9 19" id="KW-0479">Metal-binding</keyword>
<keyword evidence="11" id="KW-0999">Mitochondrion inner membrane</keyword>
<comment type="catalytic activity">
    <reaction evidence="16 17">
        <text>(6S)-5,6,7,8-tetrahydrofolyl-(gamma-L-Glu)(n) + L-glutamate + ATP = (6S)-5,6,7,8-tetrahydrofolyl-(gamma-L-Glu)(n+1) + ADP + phosphate + H(+)</text>
        <dbReference type="Rhea" id="RHEA:10580"/>
        <dbReference type="Rhea" id="RHEA-COMP:14738"/>
        <dbReference type="Rhea" id="RHEA-COMP:14740"/>
        <dbReference type="ChEBI" id="CHEBI:15378"/>
        <dbReference type="ChEBI" id="CHEBI:29985"/>
        <dbReference type="ChEBI" id="CHEBI:30616"/>
        <dbReference type="ChEBI" id="CHEBI:43474"/>
        <dbReference type="ChEBI" id="CHEBI:141005"/>
        <dbReference type="ChEBI" id="CHEBI:456216"/>
        <dbReference type="EC" id="6.3.2.17"/>
    </reaction>
</comment>
<sequence length="550" mass="60114">MRLLGRLSVFRPPSSTRIYSIYLSGFKRRMSTRTYADAIDHLNSLQSNAATLEAVRASGGRLSEFAIPEMIEYLGRIGYSASRPQTSDLNRLNVVHITGTKGKGSTSAFTDSILRHAKPQWKIGLYTSPHLVAVRERIRINGAPISEEQFAKFFFDVWDRLEQNDECALPQTPKMPAYFRFVTLVAYHAFLSLKVDATILEVGVGGRYDSTNIVPKPVVTGVSALGIDHTAVLGKTLKEIAWQKGGIYKEGVPALTVDQPEEGMEVLKQQAIDTKTSGFAVVPPTPGLSKIKLGTPSSLPGNSLAGLAGKHQYQNANLAVYLAKIFLRVTTGEVQEAALPGAFVEGLERTKWPGRCQTVPAPNDTDLTWFLDGAHTKESLECCVEWFVSPEVTLRPLDNSKTLTRVLVFNCTNGRSGKSLLSVMLEKIALQLQLHGRDDDPHKLFEHVVFCTNVTYSDGGFKGDLTTHAIPTNDLAHLQTQHDLASAWLSLVPNFPSQQVYILPSIEDAIKTVKRLRTSAGSPRVDVLVSGSLHLVGGVIEVAGLSEVAL</sequence>
<dbReference type="InterPro" id="IPR036565">
    <property type="entry name" value="Mur-like_cat_sf"/>
</dbReference>
<evidence type="ECO:0000256" key="5">
    <source>
        <dbReference type="ARBA" id="ARBA00008276"/>
    </source>
</evidence>
<feature type="binding site" evidence="18">
    <location>
        <position position="355"/>
    </location>
    <ligand>
        <name>ATP</name>
        <dbReference type="ChEBI" id="CHEBI:30616"/>
    </ligand>
</feature>
<dbReference type="Proteomes" id="UP000194127">
    <property type="component" value="Unassembled WGS sequence"/>
</dbReference>
<feature type="binding site" evidence="18">
    <location>
        <position position="372"/>
    </location>
    <ligand>
        <name>ATP</name>
        <dbReference type="ChEBI" id="CHEBI:30616"/>
    </ligand>
</feature>
<keyword evidence="8 17" id="KW-0436">Ligase</keyword>
<evidence type="ECO:0000256" key="9">
    <source>
        <dbReference type="ARBA" id="ARBA00022723"/>
    </source>
</evidence>
<keyword evidence="6" id="KW-0963">Cytoplasm</keyword>
<keyword evidence="14" id="KW-0496">Mitochondrion</keyword>
<evidence type="ECO:0000313" key="20">
    <source>
        <dbReference type="EMBL" id="OSX60434.1"/>
    </source>
</evidence>
<dbReference type="Gene3D" id="3.40.1190.10">
    <property type="entry name" value="Mur-like, catalytic domain"/>
    <property type="match status" value="1"/>
</dbReference>
<evidence type="ECO:0000256" key="12">
    <source>
        <dbReference type="ARBA" id="ARBA00022840"/>
    </source>
</evidence>
<dbReference type="InterPro" id="IPR036615">
    <property type="entry name" value="Mur_ligase_C_dom_sf"/>
</dbReference>
<dbReference type="InterPro" id="IPR001645">
    <property type="entry name" value="Folylpolyglutamate_synth"/>
</dbReference>
<evidence type="ECO:0000256" key="10">
    <source>
        <dbReference type="ARBA" id="ARBA00022741"/>
    </source>
</evidence>
<name>A0A1X6MVN4_9APHY</name>
<dbReference type="PANTHER" id="PTHR11136">
    <property type="entry name" value="FOLYLPOLYGLUTAMATE SYNTHASE-RELATED"/>
    <property type="match status" value="1"/>
</dbReference>
<dbReference type="InterPro" id="IPR023600">
    <property type="entry name" value="Folylpolyglutamate_synth_euk"/>
</dbReference>
<evidence type="ECO:0000256" key="15">
    <source>
        <dbReference type="ARBA" id="ARBA00023136"/>
    </source>
</evidence>
<dbReference type="GO" id="GO:0004326">
    <property type="term" value="F:tetrahydrofolylpolyglutamate synthase activity"/>
    <property type="evidence" value="ECO:0007669"/>
    <property type="project" value="UniProtKB-EC"/>
</dbReference>
<feature type="binding site" evidence="19">
    <location>
        <position position="128"/>
    </location>
    <ligand>
        <name>Mg(2+)</name>
        <dbReference type="ChEBI" id="CHEBI:18420"/>
        <label>1</label>
    </ligand>
</feature>
<dbReference type="PANTHER" id="PTHR11136:SF5">
    <property type="entry name" value="FOLYLPOLYGLUTAMATE SYNTHASE, MITOCHONDRIAL"/>
    <property type="match status" value="1"/>
</dbReference>
<organism evidence="20 21">
    <name type="scientific">Postia placenta MAD-698-R-SB12</name>
    <dbReference type="NCBI Taxonomy" id="670580"/>
    <lineage>
        <taxon>Eukaryota</taxon>
        <taxon>Fungi</taxon>
        <taxon>Dikarya</taxon>
        <taxon>Basidiomycota</taxon>
        <taxon>Agaricomycotina</taxon>
        <taxon>Agaricomycetes</taxon>
        <taxon>Polyporales</taxon>
        <taxon>Adustoporiaceae</taxon>
        <taxon>Rhodonia</taxon>
    </lineage>
</organism>
<evidence type="ECO:0000256" key="11">
    <source>
        <dbReference type="ARBA" id="ARBA00022792"/>
    </source>
</evidence>
<evidence type="ECO:0000256" key="6">
    <source>
        <dbReference type="ARBA" id="ARBA00022490"/>
    </source>
</evidence>
<dbReference type="EMBL" id="KZ110600">
    <property type="protein sequence ID" value="OSX60434.1"/>
    <property type="molecule type" value="Genomic_DNA"/>
</dbReference>
<evidence type="ECO:0000256" key="18">
    <source>
        <dbReference type="PIRSR" id="PIRSR038895-1"/>
    </source>
</evidence>
<proteinExistence type="inferred from homology"/>
<dbReference type="GO" id="GO:0005829">
    <property type="term" value="C:cytosol"/>
    <property type="evidence" value="ECO:0007669"/>
    <property type="project" value="TreeGrafter"/>
</dbReference>
<evidence type="ECO:0000256" key="17">
    <source>
        <dbReference type="PIRNR" id="PIRNR038895"/>
    </source>
</evidence>
<evidence type="ECO:0000256" key="16">
    <source>
        <dbReference type="ARBA" id="ARBA00047493"/>
    </source>
</evidence>
<comment type="cofactor">
    <cofactor evidence="17">
        <name>a monovalent cation</name>
        <dbReference type="ChEBI" id="CHEBI:60242"/>
    </cofactor>
    <text evidence="17">A monovalent cation.</text>
</comment>
<keyword evidence="15" id="KW-0472">Membrane</keyword>
<keyword evidence="7 17" id="KW-0554">One-carbon metabolism</keyword>
<feature type="binding site" evidence="19">
    <location>
        <position position="229"/>
    </location>
    <ligand>
        <name>Mg(2+)</name>
        <dbReference type="ChEBI" id="CHEBI:18420"/>
        <label>1</label>
    </ligand>
</feature>
<dbReference type="AlphaFoldDB" id="A0A1X6MVN4"/>
<reference evidence="20 21" key="1">
    <citation type="submission" date="2017-04" db="EMBL/GenBank/DDBJ databases">
        <title>Genome Sequence of the Model Brown-Rot Fungus Postia placenta SB12.</title>
        <authorList>
            <consortium name="DOE Joint Genome Institute"/>
            <person name="Gaskell J."/>
            <person name="Kersten P."/>
            <person name="Larrondo L.F."/>
            <person name="Canessa P."/>
            <person name="Martinez D."/>
            <person name="Hibbett D."/>
            <person name="Schmoll M."/>
            <person name="Kubicek C.P."/>
            <person name="Martinez A.T."/>
            <person name="Yadav J."/>
            <person name="Master E."/>
            <person name="Magnuson J.K."/>
            <person name="James T."/>
            <person name="Yaver D."/>
            <person name="Berka R."/>
            <person name="Labutti K."/>
            <person name="Lipzen A."/>
            <person name="Aerts A."/>
            <person name="Barry K."/>
            <person name="Henrissat B."/>
            <person name="Blanchette R."/>
            <person name="Grigoriev I."/>
            <person name="Cullen D."/>
        </authorList>
    </citation>
    <scope>NUCLEOTIDE SEQUENCE [LARGE SCALE GENOMIC DNA]</scope>
    <source>
        <strain evidence="20 21">MAD-698-R-SB12</strain>
    </source>
</reference>
<dbReference type="FunFam" id="3.40.1190.10:FF:000009">
    <property type="entry name" value="Folylpolyglutamate synthase"/>
    <property type="match status" value="1"/>
</dbReference>
<dbReference type="PROSITE" id="PS01012">
    <property type="entry name" value="FOLYLPOLYGLU_SYNT_2"/>
    <property type="match status" value="1"/>
</dbReference>
<dbReference type="PIRSF" id="PIRSF038895">
    <property type="entry name" value="FPGS"/>
    <property type="match status" value="1"/>
</dbReference>
<dbReference type="EC" id="6.3.2.17" evidence="17"/>
<comment type="subcellular location">
    <subcellularLocation>
        <location evidence="3">Cytoplasm</location>
    </subcellularLocation>
    <subcellularLocation>
        <location evidence="1">Mitochondrion inner membrane</location>
    </subcellularLocation>
    <subcellularLocation>
        <location evidence="2">Mitochondrion matrix</location>
    </subcellularLocation>
</comment>